<accession>D0LL22</accession>
<keyword evidence="1" id="KW-0812">Transmembrane</keyword>
<sequence length="128" mass="13261">MQQLMNEGGFVMWLLALTAGAALTMQGRRAYTWFVSGDLSSKALARNTATPLYLAATTLCFGLAGSALGFRAALSHASTCPHGRGDLLIGAAEALAPLVLGGMLAGLIVLVQAAMAARLRSLEIKMPV</sequence>
<protein>
    <recommendedName>
        <fullName evidence="4">MotA/TolQ/ExbB proton channel domain-containing protein</fullName>
    </recommendedName>
</protein>
<proteinExistence type="predicted"/>
<evidence type="ECO:0000256" key="1">
    <source>
        <dbReference type="SAM" id="Phobius"/>
    </source>
</evidence>
<dbReference type="STRING" id="502025.Hoch_4245"/>
<feature type="transmembrane region" description="Helical" evidence="1">
    <location>
        <begin position="94"/>
        <end position="117"/>
    </location>
</feature>
<keyword evidence="1" id="KW-0472">Membrane</keyword>
<dbReference type="HOGENOM" id="CLU_1967486_0_0_7"/>
<evidence type="ECO:0000313" key="3">
    <source>
        <dbReference type="Proteomes" id="UP000001880"/>
    </source>
</evidence>
<keyword evidence="3" id="KW-1185">Reference proteome</keyword>
<dbReference type="AlphaFoldDB" id="D0LL22"/>
<dbReference type="KEGG" id="hoh:Hoch_4245"/>
<organism evidence="2 3">
    <name type="scientific">Haliangium ochraceum (strain DSM 14365 / JCM 11303 / SMP-2)</name>
    <dbReference type="NCBI Taxonomy" id="502025"/>
    <lineage>
        <taxon>Bacteria</taxon>
        <taxon>Pseudomonadati</taxon>
        <taxon>Myxococcota</taxon>
        <taxon>Polyangia</taxon>
        <taxon>Haliangiales</taxon>
        <taxon>Kofleriaceae</taxon>
        <taxon>Haliangium</taxon>
    </lineage>
</organism>
<reference evidence="2 3" key="1">
    <citation type="journal article" date="2010" name="Stand. Genomic Sci.">
        <title>Complete genome sequence of Haliangium ochraceum type strain (SMP-2).</title>
        <authorList>
            <consortium name="US DOE Joint Genome Institute (JGI-PGF)"/>
            <person name="Ivanova N."/>
            <person name="Daum C."/>
            <person name="Lang E."/>
            <person name="Abt B."/>
            <person name="Kopitz M."/>
            <person name="Saunders E."/>
            <person name="Lapidus A."/>
            <person name="Lucas S."/>
            <person name="Glavina Del Rio T."/>
            <person name="Nolan M."/>
            <person name="Tice H."/>
            <person name="Copeland A."/>
            <person name="Cheng J.F."/>
            <person name="Chen F."/>
            <person name="Bruce D."/>
            <person name="Goodwin L."/>
            <person name="Pitluck S."/>
            <person name="Mavromatis K."/>
            <person name="Pati A."/>
            <person name="Mikhailova N."/>
            <person name="Chen A."/>
            <person name="Palaniappan K."/>
            <person name="Land M."/>
            <person name="Hauser L."/>
            <person name="Chang Y.J."/>
            <person name="Jeffries C.D."/>
            <person name="Detter J.C."/>
            <person name="Brettin T."/>
            <person name="Rohde M."/>
            <person name="Goker M."/>
            <person name="Bristow J."/>
            <person name="Markowitz V."/>
            <person name="Eisen J.A."/>
            <person name="Hugenholtz P."/>
            <person name="Kyrpides N.C."/>
            <person name="Klenk H.P."/>
        </authorList>
    </citation>
    <scope>NUCLEOTIDE SEQUENCE [LARGE SCALE GENOMIC DNA]</scope>
    <source>
        <strain evidence="3">DSM 14365 / CIP 107738 / JCM 11303 / AJ 13395 / SMP-2</strain>
    </source>
</reference>
<dbReference type="EMBL" id="CP001804">
    <property type="protein sequence ID" value="ACY16742.1"/>
    <property type="molecule type" value="Genomic_DNA"/>
</dbReference>
<dbReference type="Proteomes" id="UP000001880">
    <property type="component" value="Chromosome"/>
</dbReference>
<feature type="transmembrane region" description="Helical" evidence="1">
    <location>
        <begin position="12"/>
        <end position="31"/>
    </location>
</feature>
<feature type="transmembrane region" description="Helical" evidence="1">
    <location>
        <begin position="52"/>
        <end position="74"/>
    </location>
</feature>
<keyword evidence="1" id="KW-1133">Transmembrane helix</keyword>
<gene>
    <name evidence="2" type="ordered locus">Hoch_4245</name>
</gene>
<evidence type="ECO:0008006" key="4">
    <source>
        <dbReference type="Google" id="ProtNLM"/>
    </source>
</evidence>
<evidence type="ECO:0000313" key="2">
    <source>
        <dbReference type="EMBL" id="ACY16742.1"/>
    </source>
</evidence>
<dbReference type="RefSeq" id="WP_012829340.1">
    <property type="nucleotide sequence ID" value="NC_013440.1"/>
</dbReference>
<name>D0LL22_HALO1</name>